<feature type="repeat" description="ANK" evidence="3">
    <location>
        <begin position="33"/>
        <end position="55"/>
    </location>
</feature>
<evidence type="ECO:0000256" key="2">
    <source>
        <dbReference type="ARBA" id="ARBA00023043"/>
    </source>
</evidence>
<protein>
    <submittedName>
        <fullName evidence="4">Uncharacterized protein</fullName>
    </submittedName>
</protein>
<dbReference type="PROSITE" id="PS50297">
    <property type="entry name" value="ANK_REP_REGION"/>
    <property type="match status" value="1"/>
</dbReference>
<organism evidence="4 5">
    <name type="scientific">Peronospora matthiolae</name>
    <dbReference type="NCBI Taxonomy" id="2874970"/>
    <lineage>
        <taxon>Eukaryota</taxon>
        <taxon>Sar</taxon>
        <taxon>Stramenopiles</taxon>
        <taxon>Oomycota</taxon>
        <taxon>Peronosporomycetes</taxon>
        <taxon>Peronosporales</taxon>
        <taxon>Peronosporaceae</taxon>
        <taxon>Peronospora</taxon>
    </lineage>
</organism>
<dbReference type="EMBL" id="CAKLBY020000258">
    <property type="protein sequence ID" value="CAK7940471.1"/>
    <property type="molecule type" value="Genomic_DNA"/>
</dbReference>
<dbReference type="InterPro" id="IPR002110">
    <property type="entry name" value="Ankyrin_rpt"/>
</dbReference>
<dbReference type="PROSITE" id="PS50088">
    <property type="entry name" value="ANK_REPEAT"/>
    <property type="match status" value="1"/>
</dbReference>
<reference evidence="4" key="1">
    <citation type="submission" date="2024-01" db="EMBL/GenBank/DDBJ databases">
        <authorList>
            <person name="Webb A."/>
        </authorList>
    </citation>
    <scope>NUCLEOTIDE SEQUENCE</scope>
    <source>
        <strain evidence="4">Pm1</strain>
    </source>
</reference>
<keyword evidence="2 3" id="KW-0040">ANK repeat</keyword>
<dbReference type="SUPFAM" id="SSF48403">
    <property type="entry name" value="Ankyrin repeat"/>
    <property type="match status" value="1"/>
</dbReference>
<evidence type="ECO:0000313" key="4">
    <source>
        <dbReference type="EMBL" id="CAK7940471.1"/>
    </source>
</evidence>
<sequence length="106" mass="11904">MEMEVRAAVKTGDVAKLQKLLDTGVHLDTKDQDERTPLHWACTYGRLDVAEFLMEQVRASIDVQDDAKWTPLEGNKLQSCCWTVRRMLTMRIVLGAPADAGAGWQT</sequence>
<dbReference type="PANTHER" id="PTHR24171">
    <property type="entry name" value="ANKYRIN REPEAT DOMAIN-CONTAINING PROTEIN 39-RELATED"/>
    <property type="match status" value="1"/>
</dbReference>
<evidence type="ECO:0000313" key="5">
    <source>
        <dbReference type="Proteomes" id="UP001162060"/>
    </source>
</evidence>
<evidence type="ECO:0000256" key="1">
    <source>
        <dbReference type="ARBA" id="ARBA00022737"/>
    </source>
</evidence>
<dbReference type="Gene3D" id="1.25.40.20">
    <property type="entry name" value="Ankyrin repeat-containing domain"/>
    <property type="match status" value="1"/>
</dbReference>
<dbReference type="AlphaFoldDB" id="A0AAV1V1R2"/>
<dbReference type="SMART" id="SM00248">
    <property type="entry name" value="ANK"/>
    <property type="match status" value="1"/>
</dbReference>
<gene>
    <name evidence="4" type="ORF">PM001_LOCUS25621</name>
</gene>
<dbReference type="InterPro" id="IPR036770">
    <property type="entry name" value="Ankyrin_rpt-contain_sf"/>
</dbReference>
<proteinExistence type="predicted"/>
<dbReference type="Pfam" id="PF12796">
    <property type="entry name" value="Ank_2"/>
    <property type="match status" value="1"/>
</dbReference>
<evidence type="ECO:0000256" key="3">
    <source>
        <dbReference type="PROSITE-ProRule" id="PRU00023"/>
    </source>
</evidence>
<dbReference type="Proteomes" id="UP001162060">
    <property type="component" value="Unassembled WGS sequence"/>
</dbReference>
<keyword evidence="1" id="KW-0677">Repeat</keyword>
<accession>A0AAV1V1R2</accession>
<comment type="caution">
    <text evidence="4">The sequence shown here is derived from an EMBL/GenBank/DDBJ whole genome shotgun (WGS) entry which is preliminary data.</text>
</comment>
<name>A0AAV1V1R2_9STRA</name>